<dbReference type="EMBL" id="FXTD01000001">
    <property type="protein sequence ID" value="SMO37294.1"/>
    <property type="molecule type" value="Genomic_DNA"/>
</dbReference>
<evidence type="ECO:0000313" key="1">
    <source>
        <dbReference type="EMBL" id="SMO37294.1"/>
    </source>
</evidence>
<reference evidence="1 2" key="1">
    <citation type="submission" date="2017-05" db="EMBL/GenBank/DDBJ databases">
        <authorList>
            <person name="Varghese N."/>
            <person name="Submissions S."/>
        </authorList>
    </citation>
    <scope>NUCLEOTIDE SEQUENCE [LARGE SCALE GENOMIC DNA]</scope>
    <source>
        <strain evidence="1 2">DSM 19504</strain>
    </source>
</reference>
<proteinExistence type="predicted"/>
<protein>
    <recommendedName>
        <fullName evidence="3">DUF192 domain-containing protein</fullName>
    </recommendedName>
</protein>
<name>A0A521AR42_9EURY</name>
<accession>A0A521AR42</accession>
<dbReference type="Proteomes" id="UP000319712">
    <property type="component" value="Unassembled WGS sequence"/>
</dbReference>
<evidence type="ECO:0008006" key="3">
    <source>
        <dbReference type="Google" id="ProtNLM"/>
    </source>
</evidence>
<sequence>MREYLPTGDDVTDVRLVHRPDRDPPVNRDARTLARDVDVARSRLAQARGLMFRRSIPDDYALVFPFGESETRWLHMLFVPFAIDAVWIVDGEVTKVKRLAPFVGLAHGAADTVVELPAGAADGVEVGDGIRLRE</sequence>
<dbReference type="PANTHER" id="PTHR37953:SF1">
    <property type="entry name" value="UPF0127 PROTEIN MJ1496"/>
    <property type="match status" value="1"/>
</dbReference>
<gene>
    <name evidence="1" type="ORF">SAMN06264867_101333</name>
</gene>
<organism evidence="1 2">
    <name type="scientific">Halorubrum cibi</name>
    <dbReference type="NCBI Taxonomy" id="413815"/>
    <lineage>
        <taxon>Archaea</taxon>
        <taxon>Methanobacteriati</taxon>
        <taxon>Methanobacteriota</taxon>
        <taxon>Stenosarchaea group</taxon>
        <taxon>Halobacteria</taxon>
        <taxon>Halobacteriales</taxon>
        <taxon>Haloferacaceae</taxon>
        <taxon>Halorubrum</taxon>
    </lineage>
</organism>
<evidence type="ECO:0000313" key="2">
    <source>
        <dbReference type="Proteomes" id="UP000319712"/>
    </source>
</evidence>
<dbReference type="InterPro" id="IPR038695">
    <property type="entry name" value="Saro_0823-like_sf"/>
</dbReference>
<dbReference type="Pfam" id="PF02643">
    <property type="entry name" value="DUF192"/>
    <property type="match status" value="1"/>
</dbReference>
<dbReference type="PANTHER" id="PTHR37953">
    <property type="entry name" value="UPF0127 PROTEIN MJ1496"/>
    <property type="match status" value="1"/>
</dbReference>
<dbReference type="InterPro" id="IPR003795">
    <property type="entry name" value="DUF192"/>
</dbReference>
<keyword evidence="2" id="KW-1185">Reference proteome</keyword>
<dbReference type="AlphaFoldDB" id="A0A521AR42"/>
<dbReference type="Gene3D" id="2.60.120.1140">
    <property type="entry name" value="Protein of unknown function DUF192"/>
    <property type="match status" value="1"/>
</dbReference>